<dbReference type="Proteomes" id="UP000230233">
    <property type="component" value="Chromosome X"/>
</dbReference>
<keyword evidence="3 6" id="KW-0238">DNA-binding</keyword>
<dbReference type="EMBL" id="PDUG01000006">
    <property type="protein sequence ID" value="PIC18644.1"/>
    <property type="molecule type" value="Genomic_DNA"/>
</dbReference>
<protein>
    <recommendedName>
        <fullName evidence="9">Homeobox domain-containing protein</fullName>
    </recommendedName>
</protein>
<dbReference type="InterPro" id="IPR009057">
    <property type="entry name" value="Homeodomain-like_sf"/>
</dbReference>
<keyword evidence="2" id="KW-0217">Developmental protein</keyword>
<reference evidence="11" key="1">
    <citation type="submission" date="2017-10" db="EMBL/GenBank/DDBJ databases">
        <title>Rapid genome shrinkage in a self-fertile nematode reveals novel sperm competition proteins.</title>
        <authorList>
            <person name="Yin D."/>
            <person name="Schwarz E.M."/>
            <person name="Thomas C.G."/>
            <person name="Felde R.L."/>
            <person name="Korf I.F."/>
            <person name="Cutter A.D."/>
            <person name="Schartner C.M."/>
            <person name="Ralston E.J."/>
            <person name="Meyer B.J."/>
            <person name="Haag E.S."/>
        </authorList>
    </citation>
    <scope>NUCLEOTIDE SEQUENCE [LARGE SCALE GENOMIC DNA]</scope>
    <source>
        <strain evidence="11">JU1422</strain>
    </source>
</reference>
<dbReference type="Pfam" id="PF00046">
    <property type="entry name" value="Homeodomain"/>
    <property type="match status" value="1"/>
</dbReference>
<feature type="DNA-binding region" description="Homeobox" evidence="6">
    <location>
        <begin position="95"/>
        <end position="154"/>
    </location>
</feature>
<dbReference type="GO" id="GO:0000981">
    <property type="term" value="F:DNA-binding transcription factor activity, RNA polymerase II-specific"/>
    <property type="evidence" value="ECO:0007669"/>
    <property type="project" value="InterPro"/>
</dbReference>
<gene>
    <name evidence="10" type="primary">Cni-ceh-54</name>
    <name evidence="10" type="synonym">Cnig_chr_X.g24464</name>
    <name evidence="10" type="ORF">B9Z55_024464</name>
</gene>
<dbReference type="AlphaFoldDB" id="A0A2G5SU27"/>
<name>A0A2G5SU27_9PELO</name>
<keyword evidence="4 6" id="KW-0371">Homeobox</keyword>
<dbReference type="SUPFAM" id="SSF46689">
    <property type="entry name" value="Homeodomain-like"/>
    <property type="match status" value="1"/>
</dbReference>
<keyword evidence="5 6" id="KW-0539">Nucleus</keyword>
<keyword evidence="11" id="KW-1185">Reference proteome</keyword>
<dbReference type="STRING" id="1611254.A0A2G5SU27"/>
<dbReference type="GO" id="GO:0005634">
    <property type="term" value="C:nucleus"/>
    <property type="evidence" value="ECO:0007669"/>
    <property type="project" value="UniProtKB-SubCell"/>
</dbReference>
<dbReference type="PROSITE" id="PS50071">
    <property type="entry name" value="HOMEOBOX_2"/>
    <property type="match status" value="1"/>
</dbReference>
<evidence type="ECO:0000256" key="5">
    <source>
        <dbReference type="ARBA" id="ARBA00023242"/>
    </source>
</evidence>
<evidence type="ECO:0000256" key="7">
    <source>
        <dbReference type="RuleBase" id="RU000682"/>
    </source>
</evidence>
<evidence type="ECO:0000259" key="9">
    <source>
        <dbReference type="PROSITE" id="PS50071"/>
    </source>
</evidence>
<dbReference type="Gene3D" id="1.10.10.60">
    <property type="entry name" value="Homeodomain-like"/>
    <property type="match status" value="1"/>
</dbReference>
<evidence type="ECO:0000313" key="10">
    <source>
        <dbReference type="EMBL" id="PIC18644.1"/>
    </source>
</evidence>
<feature type="domain" description="Homeobox" evidence="9">
    <location>
        <begin position="93"/>
        <end position="153"/>
    </location>
</feature>
<feature type="region of interest" description="Disordered" evidence="8">
    <location>
        <begin position="150"/>
        <end position="171"/>
    </location>
</feature>
<evidence type="ECO:0000256" key="6">
    <source>
        <dbReference type="PROSITE-ProRule" id="PRU00108"/>
    </source>
</evidence>
<dbReference type="FunFam" id="1.10.10.60:FF:000214">
    <property type="entry name" value="Homeobox expressed in ES cells 1"/>
    <property type="match status" value="1"/>
</dbReference>
<sequence>MKFVLLVDQDYFQIGHFVFTPLPSIIRKQLRKYFSIEPSSSLYKSSDQFRMEIAQDLITPSLEEILRSLQYDNLPSNSKKKDRKRSSQSDEAGKKKRNRITFDSAQIDEMEKVFAENQYPDATSRDQLASRIQLHEERVQIWFQNRRAKYRREQKNTSSPEKDESSGKCEIQSASLDDILKKGKSSPVMVKEAAATDMTTSKPPALLDSSVSDDFSAALNLILNQSAVGNDHSSSSETENEYNGQLNIENANILMLTLSQLLTMQPESIFST</sequence>
<evidence type="ECO:0000256" key="8">
    <source>
        <dbReference type="SAM" id="MobiDB-lite"/>
    </source>
</evidence>
<feature type="compositionally biased region" description="Basic and acidic residues" evidence="8">
    <location>
        <begin position="151"/>
        <end position="167"/>
    </location>
</feature>
<organism evidence="10 11">
    <name type="scientific">Caenorhabditis nigoni</name>
    <dbReference type="NCBI Taxonomy" id="1611254"/>
    <lineage>
        <taxon>Eukaryota</taxon>
        <taxon>Metazoa</taxon>
        <taxon>Ecdysozoa</taxon>
        <taxon>Nematoda</taxon>
        <taxon>Chromadorea</taxon>
        <taxon>Rhabditida</taxon>
        <taxon>Rhabditina</taxon>
        <taxon>Rhabditomorpha</taxon>
        <taxon>Rhabditoidea</taxon>
        <taxon>Rhabditidae</taxon>
        <taxon>Peloderinae</taxon>
        <taxon>Caenorhabditis</taxon>
    </lineage>
</organism>
<evidence type="ECO:0000313" key="11">
    <source>
        <dbReference type="Proteomes" id="UP000230233"/>
    </source>
</evidence>
<evidence type="ECO:0000256" key="4">
    <source>
        <dbReference type="ARBA" id="ARBA00023155"/>
    </source>
</evidence>
<evidence type="ECO:0000256" key="1">
    <source>
        <dbReference type="ARBA" id="ARBA00004123"/>
    </source>
</evidence>
<dbReference type="OrthoDB" id="6159439at2759"/>
<dbReference type="GO" id="GO:0000977">
    <property type="term" value="F:RNA polymerase II transcription regulatory region sequence-specific DNA binding"/>
    <property type="evidence" value="ECO:0007669"/>
    <property type="project" value="TreeGrafter"/>
</dbReference>
<proteinExistence type="predicted"/>
<dbReference type="SMART" id="SM00389">
    <property type="entry name" value="HOX"/>
    <property type="match status" value="1"/>
</dbReference>
<dbReference type="PROSITE" id="PS00027">
    <property type="entry name" value="HOMEOBOX_1"/>
    <property type="match status" value="1"/>
</dbReference>
<dbReference type="InterPro" id="IPR017970">
    <property type="entry name" value="Homeobox_CS"/>
</dbReference>
<accession>A0A2G5SU27</accession>
<feature type="region of interest" description="Disordered" evidence="8">
    <location>
        <begin position="73"/>
        <end position="102"/>
    </location>
</feature>
<dbReference type="InterPro" id="IPR001356">
    <property type="entry name" value="HD"/>
</dbReference>
<dbReference type="PANTHER" id="PTHR24329:SF552">
    <property type="entry name" value="HOMEOBOX DOMAIN-CONTAINING PROTEIN"/>
    <property type="match status" value="1"/>
</dbReference>
<dbReference type="PANTHER" id="PTHR24329">
    <property type="entry name" value="HOMEOBOX PROTEIN ARISTALESS"/>
    <property type="match status" value="1"/>
</dbReference>
<dbReference type="GO" id="GO:0007399">
    <property type="term" value="P:nervous system development"/>
    <property type="evidence" value="ECO:0007669"/>
    <property type="project" value="UniProtKB-ARBA"/>
</dbReference>
<evidence type="ECO:0000256" key="3">
    <source>
        <dbReference type="ARBA" id="ARBA00023125"/>
    </source>
</evidence>
<evidence type="ECO:0000256" key="2">
    <source>
        <dbReference type="ARBA" id="ARBA00022473"/>
    </source>
</evidence>
<dbReference type="CDD" id="cd00086">
    <property type="entry name" value="homeodomain"/>
    <property type="match status" value="1"/>
</dbReference>
<comment type="caution">
    <text evidence="10">The sequence shown here is derived from an EMBL/GenBank/DDBJ whole genome shotgun (WGS) entry which is preliminary data.</text>
</comment>
<dbReference type="InterPro" id="IPR050649">
    <property type="entry name" value="Paired_Homeobox_TFs"/>
</dbReference>
<comment type="subcellular location">
    <subcellularLocation>
        <location evidence="1 6 7">Nucleus</location>
    </subcellularLocation>
</comment>